<feature type="binding site" evidence="16">
    <location>
        <position position="104"/>
    </location>
    <ligand>
        <name>Mg(2+)</name>
        <dbReference type="ChEBI" id="CHEBI:18420"/>
    </ligand>
</feature>
<keyword evidence="11 16" id="KW-0460">Magnesium</keyword>
<dbReference type="GO" id="GO:0003684">
    <property type="term" value="F:damaged DNA binding"/>
    <property type="evidence" value="ECO:0007669"/>
    <property type="project" value="InterPro"/>
</dbReference>
<comment type="similarity">
    <text evidence="2 16">Belongs to the DNA polymerase type-Y family.</text>
</comment>
<evidence type="ECO:0000313" key="20">
    <source>
        <dbReference type="Proteomes" id="UP000717835"/>
    </source>
</evidence>
<evidence type="ECO:0000256" key="3">
    <source>
        <dbReference type="ARBA" id="ARBA00011245"/>
    </source>
</evidence>
<dbReference type="Gene3D" id="3.40.1170.60">
    <property type="match status" value="1"/>
</dbReference>
<keyword evidence="8 16" id="KW-0235">DNA replication</keyword>
<dbReference type="Gene3D" id="3.30.70.270">
    <property type="match status" value="1"/>
</dbReference>
<dbReference type="EC" id="2.7.7.7" evidence="16"/>
<name>A0A921HXL3_9BACT</name>
<dbReference type="PANTHER" id="PTHR11076:SF33">
    <property type="entry name" value="DNA POLYMERASE KAPPA"/>
    <property type="match status" value="1"/>
</dbReference>
<evidence type="ECO:0000256" key="6">
    <source>
        <dbReference type="ARBA" id="ARBA00022679"/>
    </source>
</evidence>
<evidence type="ECO:0000256" key="7">
    <source>
        <dbReference type="ARBA" id="ARBA00022695"/>
    </source>
</evidence>
<dbReference type="InterPro" id="IPR022880">
    <property type="entry name" value="DNApol_IV"/>
</dbReference>
<comment type="function">
    <text evidence="16">Poorly processive, error-prone DNA polymerase involved in untargeted mutagenesis. Copies undamaged DNA at stalled replication forks, which arise in vivo from mismatched or misaligned primer ends. These misaligned primers can be extended by PolIV. Exhibits no 3'-5' exonuclease (proofreading) activity. May be involved in translesional synthesis, in conjunction with the beta clamp from PolIII.</text>
</comment>
<feature type="binding site" evidence="16">
    <location>
        <position position="10"/>
    </location>
    <ligand>
        <name>Mg(2+)</name>
        <dbReference type="ChEBI" id="CHEBI:18420"/>
    </ligand>
</feature>
<dbReference type="FunFam" id="3.40.1170.60:FF:000001">
    <property type="entry name" value="DNA polymerase IV"/>
    <property type="match status" value="1"/>
</dbReference>
<evidence type="ECO:0000259" key="17">
    <source>
        <dbReference type="PROSITE" id="PS50173"/>
    </source>
</evidence>
<evidence type="ECO:0000256" key="15">
    <source>
        <dbReference type="ARBA" id="ARBA00049244"/>
    </source>
</evidence>
<dbReference type="GO" id="GO:0003887">
    <property type="term" value="F:DNA-directed DNA polymerase activity"/>
    <property type="evidence" value="ECO:0007669"/>
    <property type="project" value="UniProtKB-UniRule"/>
</dbReference>
<evidence type="ECO:0000313" key="21">
    <source>
        <dbReference type="Proteomes" id="UP000766986"/>
    </source>
</evidence>
<keyword evidence="10 16" id="KW-0227">DNA damage</keyword>
<evidence type="ECO:0000256" key="11">
    <source>
        <dbReference type="ARBA" id="ARBA00022842"/>
    </source>
</evidence>
<evidence type="ECO:0000256" key="4">
    <source>
        <dbReference type="ARBA" id="ARBA00022457"/>
    </source>
</evidence>
<dbReference type="InterPro" id="IPR043128">
    <property type="entry name" value="Rev_trsase/Diguanyl_cyclase"/>
</dbReference>
<keyword evidence="4 16" id="KW-0515">Mutator protein</keyword>
<keyword evidence="9 16" id="KW-0479">Metal-binding</keyword>
<evidence type="ECO:0000256" key="10">
    <source>
        <dbReference type="ARBA" id="ARBA00022763"/>
    </source>
</evidence>
<organism evidence="18 20">
    <name type="scientific">Mediterranea massiliensis</name>
    <dbReference type="NCBI Taxonomy" id="1841865"/>
    <lineage>
        <taxon>Bacteria</taxon>
        <taxon>Pseudomonadati</taxon>
        <taxon>Bacteroidota</taxon>
        <taxon>Bacteroidia</taxon>
        <taxon>Bacteroidales</taxon>
        <taxon>Bacteroidaceae</taxon>
        <taxon>Mediterranea</taxon>
    </lineage>
</organism>
<dbReference type="Pfam" id="PF00817">
    <property type="entry name" value="IMS"/>
    <property type="match status" value="1"/>
</dbReference>
<dbReference type="PROSITE" id="PS50173">
    <property type="entry name" value="UMUC"/>
    <property type="match status" value="1"/>
</dbReference>
<comment type="catalytic activity">
    <reaction evidence="15 16">
        <text>DNA(n) + a 2'-deoxyribonucleoside 5'-triphosphate = DNA(n+1) + diphosphate</text>
        <dbReference type="Rhea" id="RHEA:22508"/>
        <dbReference type="Rhea" id="RHEA-COMP:17339"/>
        <dbReference type="Rhea" id="RHEA-COMP:17340"/>
        <dbReference type="ChEBI" id="CHEBI:33019"/>
        <dbReference type="ChEBI" id="CHEBI:61560"/>
        <dbReference type="ChEBI" id="CHEBI:173112"/>
        <dbReference type="EC" id="2.7.7.7"/>
    </reaction>
</comment>
<feature type="domain" description="UmuC" evidence="17">
    <location>
        <begin position="6"/>
        <end position="186"/>
    </location>
</feature>
<dbReference type="HAMAP" id="MF_01113">
    <property type="entry name" value="DNApol_IV"/>
    <property type="match status" value="1"/>
</dbReference>
<comment type="cofactor">
    <cofactor evidence="16">
        <name>Mg(2+)</name>
        <dbReference type="ChEBI" id="CHEBI:18420"/>
    </cofactor>
    <text evidence="16">Binds 2 magnesium ions per subunit.</text>
</comment>
<dbReference type="AlphaFoldDB" id="A0A921HXL3"/>
<dbReference type="SUPFAM" id="SSF100879">
    <property type="entry name" value="Lesion bypass DNA polymerase (Y-family), little finger domain"/>
    <property type="match status" value="1"/>
</dbReference>
<keyword evidence="5 16" id="KW-0963">Cytoplasm</keyword>
<evidence type="ECO:0000256" key="16">
    <source>
        <dbReference type="HAMAP-Rule" id="MF_01113"/>
    </source>
</evidence>
<evidence type="ECO:0000256" key="5">
    <source>
        <dbReference type="ARBA" id="ARBA00022490"/>
    </source>
</evidence>
<dbReference type="FunFam" id="1.10.150.20:FF:000019">
    <property type="entry name" value="DNA polymerase IV"/>
    <property type="match status" value="1"/>
</dbReference>
<reference evidence="18" key="2">
    <citation type="journal article" date="2021" name="PeerJ">
        <title>Extensive microbial diversity within the chicken gut microbiome revealed by metagenomics and culture.</title>
        <authorList>
            <person name="Gilroy R."/>
            <person name="Ravi A."/>
            <person name="Getino M."/>
            <person name="Pursley I."/>
            <person name="Horton D.L."/>
            <person name="Alikhan N.F."/>
            <person name="Baker D."/>
            <person name="Gharbi K."/>
            <person name="Hall N."/>
            <person name="Watson M."/>
            <person name="Adriaenssens E.M."/>
            <person name="Foster-Nyarko E."/>
            <person name="Jarju S."/>
            <person name="Secka A."/>
            <person name="Antonio M."/>
            <person name="Oren A."/>
            <person name="Chaudhuri R.R."/>
            <person name="La Ragione R."/>
            <person name="Hildebrand F."/>
            <person name="Pallen M.J."/>
        </authorList>
    </citation>
    <scope>NUCLEOTIDE SEQUENCE</scope>
    <source>
        <strain evidence="18">CHK55-1828</strain>
    </source>
</reference>
<dbReference type="InterPro" id="IPR001126">
    <property type="entry name" value="UmuC"/>
</dbReference>
<accession>A0A921HXL3</accession>
<dbReference type="Proteomes" id="UP000766986">
    <property type="component" value="Unassembled WGS sequence"/>
</dbReference>
<gene>
    <name evidence="16 18" type="primary">dinB</name>
    <name evidence="19" type="ORF">H7U35_08230</name>
    <name evidence="18" type="ORF">K8W02_11360</name>
</gene>
<proteinExistence type="inferred from homology"/>
<evidence type="ECO:0000256" key="8">
    <source>
        <dbReference type="ARBA" id="ARBA00022705"/>
    </source>
</evidence>
<comment type="subcellular location">
    <subcellularLocation>
        <location evidence="1 16">Cytoplasm</location>
    </subcellularLocation>
</comment>
<keyword evidence="21" id="KW-1185">Reference proteome</keyword>
<dbReference type="InterPro" id="IPR036775">
    <property type="entry name" value="DNA_pol_Y-fam_lit_finger_sf"/>
</dbReference>
<sequence length="364" mass="41608">MTERKIIHIDMDAFYASVEQRDNPELRGKPIAVGHAEERGVVAAASYEARRYGVRSAMSSQKARRLCPSLIFIPGRMEVYKEVSRQIHEIFHEYTDLIEPISLDEAFLDVTVNKPGIPLAVDIAREIKRKIRAELNLVASAGVSYNKFLAKIASDYRKPDGLCTIHPDQALDFIARLPVESFWGVGPVTAKRMHLLGIHNGAQLRARSLEMLTREFGKVGAVYYDFARGIDLRPVEAVRVRKSIGCEHTLERDISRTSSVIIELYHVAVELVDRLKRKDFHGNTLTLKIKFHDFRQITRSLTQQGQELTELSVILPLAKRLLREVDYEEHPIRLIGLSVSNPREEEADRHGVWEQLSFEFSDWK</sequence>
<reference evidence="19 21" key="3">
    <citation type="journal article" date="2021" name="Sci. Rep.">
        <title>The distribution of antibiotic resistance genes in chicken gut microbiota commensals.</title>
        <authorList>
            <person name="Juricova H."/>
            <person name="Matiasovicova J."/>
            <person name="Kubasova T."/>
            <person name="Cejkova D."/>
            <person name="Rychlik I."/>
        </authorList>
    </citation>
    <scope>NUCLEOTIDE SEQUENCE [LARGE SCALE GENOMIC DNA]</scope>
    <source>
        <strain evidence="19 21">An772</strain>
    </source>
</reference>
<dbReference type="FunFam" id="3.30.1490.100:FF:000004">
    <property type="entry name" value="DNA polymerase IV"/>
    <property type="match status" value="1"/>
</dbReference>
<keyword evidence="7 16" id="KW-0548">Nucleotidyltransferase</keyword>
<dbReference type="Gene3D" id="3.30.1490.100">
    <property type="entry name" value="DNA polymerase, Y-family, little finger domain"/>
    <property type="match status" value="1"/>
</dbReference>
<keyword evidence="14 16" id="KW-0234">DNA repair</keyword>
<dbReference type="RefSeq" id="WP_205095353.1">
    <property type="nucleotide sequence ID" value="NZ_CAUDDV010000038.1"/>
</dbReference>
<evidence type="ECO:0000256" key="12">
    <source>
        <dbReference type="ARBA" id="ARBA00022932"/>
    </source>
</evidence>
<reference evidence="19" key="1">
    <citation type="submission" date="2020-08" db="EMBL/GenBank/DDBJ databases">
        <authorList>
            <person name="Cejkova D."/>
            <person name="Kubasova T."/>
            <person name="Jahodarova E."/>
            <person name="Rychlik I."/>
        </authorList>
    </citation>
    <scope>NUCLEOTIDE SEQUENCE</scope>
    <source>
        <strain evidence="19">An772</strain>
    </source>
</reference>
<dbReference type="EMBL" id="DYVX01000092">
    <property type="protein sequence ID" value="HJF92959.1"/>
    <property type="molecule type" value="Genomic_DNA"/>
</dbReference>
<dbReference type="GO" id="GO:0009432">
    <property type="term" value="P:SOS response"/>
    <property type="evidence" value="ECO:0007669"/>
    <property type="project" value="UniProtKB-ARBA"/>
</dbReference>
<keyword evidence="12 16" id="KW-0239">DNA-directed DNA polymerase</keyword>
<dbReference type="GO" id="GO:0042276">
    <property type="term" value="P:error-prone translesion synthesis"/>
    <property type="evidence" value="ECO:0007669"/>
    <property type="project" value="TreeGrafter"/>
</dbReference>
<dbReference type="PANTHER" id="PTHR11076">
    <property type="entry name" value="DNA REPAIR POLYMERASE UMUC / TRANSFERASE FAMILY MEMBER"/>
    <property type="match status" value="1"/>
</dbReference>
<dbReference type="NCBIfam" id="NF002677">
    <property type="entry name" value="PRK02406.1"/>
    <property type="match status" value="1"/>
</dbReference>
<dbReference type="CDD" id="cd03586">
    <property type="entry name" value="PolY_Pol_IV_kappa"/>
    <property type="match status" value="1"/>
</dbReference>
<dbReference type="Pfam" id="PF11799">
    <property type="entry name" value="IMS_C"/>
    <property type="match status" value="1"/>
</dbReference>
<dbReference type="GO" id="GO:0000287">
    <property type="term" value="F:magnesium ion binding"/>
    <property type="evidence" value="ECO:0007669"/>
    <property type="project" value="UniProtKB-UniRule"/>
</dbReference>
<evidence type="ECO:0000313" key="19">
    <source>
        <dbReference type="EMBL" id="MBM6735206.1"/>
    </source>
</evidence>
<dbReference type="Proteomes" id="UP000717835">
    <property type="component" value="Unassembled WGS sequence"/>
</dbReference>
<dbReference type="InterPro" id="IPR050116">
    <property type="entry name" value="DNA_polymerase-Y"/>
</dbReference>
<dbReference type="InterPro" id="IPR053848">
    <property type="entry name" value="IMS_HHH_1"/>
</dbReference>
<evidence type="ECO:0000256" key="1">
    <source>
        <dbReference type="ARBA" id="ARBA00004496"/>
    </source>
</evidence>
<dbReference type="GO" id="GO:0006281">
    <property type="term" value="P:DNA repair"/>
    <property type="evidence" value="ECO:0007669"/>
    <property type="project" value="UniProtKB-UniRule"/>
</dbReference>
<dbReference type="GO" id="GO:0006261">
    <property type="term" value="P:DNA-templated DNA replication"/>
    <property type="evidence" value="ECO:0007669"/>
    <property type="project" value="UniProtKB-UniRule"/>
</dbReference>
<dbReference type="EMBL" id="JACLYZ010000015">
    <property type="protein sequence ID" value="MBM6735206.1"/>
    <property type="molecule type" value="Genomic_DNA"/>
</dbReference>
<feature type="active site" evidence="16">
    <location>
        <position position="105"/>
    </location>
</feature>
<evidence type="ECO:0000256" key="14">
    <source>
        <dbReference type="ARBA" id="ARBA00023204"/>
    </source>
</evidence>
<dbReference type="Gene3D" id="1.10.150.20">
    <property type="entry name" value="5' to 3' exonuclease, C-terminal subdomain"/>
    <property type="match status" value="1"/>
</dbReference>
<dbReference type="GO" id="GO:0005829">
    <property type="term" value="C:cytosol"/>
    <property type="evidence" value="ECO:0007669"/>
    <property type="project" value="TreeGrafter"/>
</dbReference>
<protein>
    <recommendedName>
        <fullName evidence="16">DNA polymerase IV</fullName>
        <shortName evidence="16">Pol IV</shortName>
        <ecNumber evidence="16">2.7.7.7</ecNumber>
    </recommendedName>
</protein>
<dbReference type="Pfam" id="PF21999">
    <property type="entry name" value="IMS_HHH_1"/>
    <property type="match status" value="1"/>
</dbReference>
<dbReference type="InterPro" id="IPR017961">
    <property type="entry name" value="DNA_pol_Y-fam_little_finger"/>
</dbReference>
<feature type="site" description="Substrate discrimination" evidence="16">
    <location>
        <position position="15"/>
    </location>
</feature>
<evidence type="ECO:0000256" key="2">
    <source>
        <dbReference type="ARBA" id="ARBA00010945"/>
    </source>
</evidence>
<keyword evidence="13 16" id="KW-0238">DNA-binding</keyword>
<reference evidence="18" key="4">
    <citation type="submission" date="2021-09" db="EMBL/GenBank/DDBJ databases">
        <authorList>
            <person name="Gilroy R."/>
        </authorList>
    </citation>
    <scope>NUCLEOTIDE SEQUENCE</scope>
    <source>
        <strain evidence="18">CHK55-1828</strain>
    </source>
</reference>
<keyword evidence="6 16" id="KW-0808">Transferase</keyword>
<comment type="caution">
    <text evidence="18">The sequence shown here is derived from an EMBL/GenBank/DDBJ whole genome shotgun (WGS) entry which is preliminary data.</text>
</comment>
<comment type="subunit">
    <text evidence="3 16">Monomer.</text>
</comment>
<evidence type="ECO:0000313" key="18">
    <source>
        <dbReference type="EMBL" id="HJF92959.1"/>
    </source>
</evidence>
<evidence type="ECO:0000256" key="9">
    <source>
        <dbReference type="ARBA" id="ARBA00022723"/>
    </source>
</evidence>
<dbReference type="SUPFAM" id="SSF56672">
    <property type="entry name" value="DNA/RNA polymerases"/>
    <property type="match status" value="1"/>
</dbReference>
<evidence type="ECO:0000256" key="13">
    <source>
        <dbReference type="ARBA" id="ARBA00023125"/>
    </source>
</evidence>
<dbReference type="InterPro" id="IPR043502">
    <property type="entry name" value="DNA/RNA_pol_sf"/>
</dbReference>